<evidence type="ECO:0000256" key="4">
    <source>
        <dbReference type="SAM" id="MobiDB-lite"/>
    </source>
</evidence>
<feature type="region of interest" description="Disordered" evidence="4">
    <location>
        <begin position="1"/>
        <end position="20"/>
    </location>
</feature>
<name>D5RSN1_9PROT</name>
<evidence type="ECO:0000313" key="5">
    <source>
        <dbReference type="EMBL" id="EFH09693.1"/>
    </source>
</evidence>
<dbReference type="EC" id="3.4.-.-" evidence="5"/>
<keyword evidence="6" id="KW-1185">Reference proteome</keyword>
<dbReference type="InterPro" id="IPR051458">
    <property type="entry name" value="Cyt/Met_Dipeptidase"/>
</dbReference>
<accession>D5RSN1</accession>
<evidence type="ECO:0000256" key="1">
    <source>
        <dbReference type="ARBA" id="ARBA00022670"/>
    </source>
</evidence>
<keyword evidence="1" id="KW-0645">Protease</keyword>
<evidence type="ECO:0000313" key="6">
    <source>
        <dbReference type="Proteomes" id="UP000005324"/>
    </source>
</evidence>
<dbReference type="NCBIfam" id="NF005478">
    <property type="entry name" value="PRK07079.1"/>
    <property type="match status" value="1"/>
</dbReference>
<proteinExistence type="predicted"/>
<protein>
    <submittedName>
        <fullName evidence="5">Peptidase dimerization domain protein</fullName>
        <ecNumber evidence="5">3.4.-.-</ecNumber>
    </submittedName>
</protein>
<organism evidence="5 6">
    <name type="scientific">Pseudoroseomonas cervicalis ATCC 49957</name>
    <dbReference type="NCBI Taxonomy" id="525371"/>
    <lineage>
        <taxon>Bacteria</taxon>
        <taxon>Pseudomonadati</taxon>
        <taxon>Pseudomonadota</taxon>
        <taxon>Alphaproteobacteria</taxon>
        <taxon>Acetobacterales</taxon>
        <taxon>Roseomonadaceae</taxon>
        <taxon>Roseomonas</taxon>
    </lineage>
</organism>
<dbReference type="GO" id="GO:0046872">
    <property type="term" value="F:metal ion binding"/>
    <property type="evidence" value="ECO:0007669"/>
    <property type="project" value="UniProtKB-KW"/>
</dbReference>
<dbReference type="HOGENOM" id="CLU_029469_1_0_5"/>
<dbReference type="PANTHER" id="PTHR43270:SF12">
    <property type="entry name" value="SUCCINYL-DIAMINOPIMELATE DESUCCINYLASE"/>
    <property type="match status" value="1"/>
</dbReference>
<sequence length="484" mass="51712">MPVAQGRGAAATERETGMASREGALRRAGEFFDQGGYADLLGRMVGIASTSQEERHAAELPRYLDGLIRPWLERMGFSVSLHDNPEPGFGPILMASRIEDPALPTALLYGHGDTVAGLDSQWSEGLTPWTLTDRGDRWYGRGTADNKGQHGINLAALEAVLAEREGKLGANVKLVLEMAEERGSKGLRAFVAAHAEELAADALIASDGPRVMPEVPTIATGTRGTWHCDLVVKLREGGVHSGHWGGLTTDPAVVLAHALATIMDRDGKILVRDWLPAGGTVPAAVKAVLQGCPVGGGDGAATIDEAWGEPGLTAAEKIYGWNSFIVLAMESGVPSNPVNAVAPWARAHCQIRYTVDSDPAQFEAALRRHLDAHGLQVVAIENAFVRMPASRTAPDHPWVRWAQASMERSLGRKVQIIPNSSGGLPGDVFVDHLGVPLVWVPHSYNGCKQHGPDEHLLKAPAREGILAFAGFWWDLGEPGLPPRG</sequence>
<dbReference type="GO" id="GO:0008233">
    <property type="term" value="F:peptidase activity"/>
    <property type="evidence" value="ECO:0007669"/>
    <property type="project" value="UniProtKB-KW"/>
</dbReference>
<dbReference type="InterPro" id="IPR002933">
    <property type="entry name" value="Peptidase_M20"/>
</dbReference>
<comment type="caution">
    <text evidence="5">The sequence shown here is derived from an EMBL/GenBank/DDBJ whole genome shotgun (WGS) entry which is preliminary data.</text>
</comment>
<dbReference type="GO" id="GO:0006508">
    <property type="term" value="P:proteolysis"/>
    <property type="evidence" value="ECO:0007669"/>
    <property type="project" value="UniProtKB-KW"/>
</dbReference>
<evidence type="ECO:0000256" key="3">
    <source>
        <dbReference type="ARBA" id="ARBA00022801"/>
    </source>
</evidence>
<evidence type="ECO:0000256" key="2">
    <source>
        <dbReference type="ARBA" id="ARBA00022723"/>
    </source>
</evidence>
<dbReference type="Gene3D" id="3.30.70.360">
    <property type="match status" value="1"/>
</dbReference>
<dbReference type="Gene3D" id="3.40.630.10">
    <property type="entry name" value="Zn peptidases"/>
    <property type="match status" value="1"/>
</dbReference>
<keyword evidence="2" id="KW-0479">Metal-binding</keyword>
<gene>
    <name evidence="5" type="ORF">HMPREF0731_4093</name>
</gene>
<keyword evidence="3 5" id="KW-0378">Hydrolase</keyword>
<reference evidence="5 6" key="1">
    <citation type="submission" date="2010-04" db="EMBL/GenBank/DDBJ databases">
        <authorList>
            <person name="Qin X."/>
            <person name="Bachman B."/>
            <person name="Battles P."/>
            <person name="Bell A."/>
            <person name="Bess C."/>
            <person name="Bickham C."/>
            <person name="Chaboub L."/>
            <person name="Chen D."/>
            <person name="Coyle M."/>
            <person name="Deiros D.R."/>
            <person name="Dinh H."/>
            <person name="Forbes L."/>
            <person name="Fowler G."/>
            <person name="Francisco L."/>
            <person name="Fu Q."/>
            <person name="Gubbala S."/>
            <person name="Hale W."/>
            <person name="Han Y."/>
            <person name="Hemphill L."/>
            <person name="Highlander S.K."/>
            <person name="Hirani K."/>
            <person name="Hogues M."/>
            <person name="Jackson L."/>
            <person name="Jakkamsetti A."/>
            <person name="Javaid M."/>
            <person name="Jiang H."/>
            <person name="Korchina V."/>
            <person name="Kovar C."/>
            <person name="Lara F."/>
            <person name="Lee S."/>
            <person name="Mata R."/>
            <person name="Mathew T."/>
            <person name="Moen C."/>
            <person name="Morales K."/>
            <person name="Munidasa M."/>
            <person name="Nazareth L."/>
            <person name="Ngo R."/>
            <person name="Nguyen L."/>
            <person name="Okwuonu G."/>
            <person name="Ongeri F."/>
            <person name="Patil S."/>
            <person name="Petrosino J."/>
            <person name="Pham C."/>
            <person name="Pham P."/>
            <person name="Pu L.-L."/>
            <person name="Puazo M."/>
            <person name="Raj R."/>
            <person name="Reid J."/>
            <person name="Rouhana J."/>
            <person name="Saada N."/>
            <person name="Shang Y."/>
            <person name="Simmons D."/>
            <person name="Thornton R."/>
            <person name="Warren J."/>
            <person name="Weissenberger G."/>
            <person name="Zhang J."/>
            <person name="Zhang L."/>
            <person name="Zhou C."/>
            <person name="Zhu D."/>
            <person name="Muzny D."/>
            <person name="Worley K."/>
            <person name="Gibbs R."/>
        </authorList>
    </citation>
    <scope>NUCLEOTIDE SEQUENCE [LARGE SCALE GENOMIC DNA]</scope>
    <source>
        <strain evidence="5 6">ATCC 49957</strain>
    </source>
</reference>
<dbReference type="EMBL" id="ADVL01000749">
    <property type="protein sequence ID" value="EFH09693.1"/>
    <property type="molecule type" value="Genomic_DNA"/>
</dbReference>
<dbReference type="Pfam" id="PF01546">
    <property type="entry name" value="Peptidase_M20"/>
    <property type="match status" value="1"/>
</dbReference>
<dbReference type="Proteomes" id="UP000005324">
    <property type="component" value="Unassembled WGS sequence"/>
</dbReference>
<dbReference type="SUPFAM" id="SSF53187">
    <property type="entry name" value="Zn-dependent exopeptidases"/>
    <property type="match status" value="1"/>
</dbReference>
<dbReference type="AlphaFoldDB" id="D5RSN1"/>
<dbReference type="PANTHER" id="PTHR43270">
    <property type="entry name" value="BETA-ALA-HIS DIPEPTIDASE"/>
    <property type="match status" value="1"/>
</dbReference>